<evidence type="ECO:0000313" key="2">
    <source>
        <dbReference type="EMBL" id="ADB63821.1"/>
    </source>
</evidence>
<accession>D2S374</accession>
<dbReference type="SUPFAM" id="SSF46785">
    <property type="entry name" value="Winged helix' DNA-binding domain"/>
    <property type="match status" value="1"/>
</dbReference>
<keyword evidence="3" id="KW-1185">Reference proteome</keyword>
<dbReference type="InterPro" id="IPR036390">
    <property type="entry name" value="WH_DNA-bd_sf"/>
</dbReference>
<dbReference type="EMBL" id="CP001864">
    <property type="protein sequence ID" value="ADB63821.1"/>
    <property type="molecule type" value="Genomic_DNA"/>
</dbReference>
<reference evidence="2 3" key="1">
    <citation type="journal article" date="2010" name="Stand. Genomic Sci.">
        <title>Complete genome sequence of Haloterrigena turkmenica type strain (4k).</title>
        <authorList>
            <person name="Saunders E."/>
            <person name="Tindall B.J."/>
            <person name="Fahnrich R."/>
            <person name="Lapidus A."/>
            <person name="Copeland A."/>
            <person name="Del Rio T.G."/>
            <person name="Lucas S."/>
            <person name="Chen F."/>
            <person name="Tice H."/>
            <person name="Cheng J.F."/>
            <person name="Han C."/>
            <person name="Detter J.C."/>
            <person name="Bruce D."/>
            <person name="Goodwin L."/>
            <person name="Chain P."/>
            <person name="Pitluck S."/>
            <person name="Pati A."/>
            <person name="Ivanova N."/>
            <person name="Mavromatis K."/>
            <person name="Chen A."/>
            <person name="Palaniappan K."/>
            <person name="Land M."/>
            <person name="Hauser L."/>
            <person name="Chang Y.J."/>
            <person name="Jeffries C.D."/>
            <person name="Brettin T."/>
            <person name="Rohde M."/>
            <person name="Goker M."/>
            <person name="Bristow J."/>
            <person name="Eisen J.A."/>
            <person name="Markowitz V."/>
            <person name="Hugenholtz P."/>
            <person name="Klenk H.P."/>
            <person name="Kyrpides N.C."/>
        </authorList>
    </citation>
    <scope>NUCLEOTIDE SEQUENCE [LARGE SCALE GENOMIC DNA]</scope>
    <source>
        <strain evidence="3">ATCC 51198 / DSM 5511 / JCM 9101 / NCIMB 13204 / VKM B-1734 / 4k</strain>
    </source>
</reference>
<sequence length="84" mass="9095">MGTALVTMSSQKQRSEPRIEPIPDELDSAQAKLVYLCLEATGGATADDLGDLLAMKQLSILSLLNTLSSEDLIERRGEEYVVAN</sequence>
<gene>
    <name evidence="2" type="ordered locus">Htur_5190</name>
</gene>
<dbReference type="KEGG" id="htu:Htur_5190"/>
<proteinExistence type="predicted"/>
<evidence type="ECO:0000313" key="3">
    <source>
        <dbReference type="Proteomes" id="UP000001903"/>
    </source>
</evidence>
<protein>
    <recommendedName>
        <fullName evidence="4">MarR family transcriptional regulator</fullName>
    </recommendedName>
</protein>
<evidence type="ECO:0008006" key="4">
    <source>
        <dbReference type="Google" id="ProtNLM"/>
    </source>
</evidence>
<evidence type="ECO:0000256" key="1">
    <source>
        <dbReference type="SAM" id="MobiDB-lite"/>
    </source>
</evidence>
<name>D2S374_HALTV</name>
<keyword evidence="2" id="KW-0614">Plasmid</keyword>
<dbReference type="Proteomes" id="UP000001903">
    <property type="component" value="Plasmid pHTUR04"/>
</dbReference>
<geneLocation type="plasmid" evidence="2 3">
    <name>pHTUR04</name>
</geneLocation>
<feature type="region of interest" description="Disordered" evidence="1">
    <location>
        <begin position="1"/>
        <end position="23"/>
    </location>
</feature>
<dbReference type="eggNOG" id="arCOG08021">
    <property type="taxonomic scope" value="Archaea"/>
</dbReference>
<organism evidence="2 3">
    <name type="scientific">Haloterrigena turkmenica (strain ATCC 51198 / DSM 5511 / JCM 9101 / NCIMB 13204 / VKM B-1734 / 4k)</name>
    <name type="common">Halococcus turkmenicus</name>
    <dbReference type="NCBI Taxonomy" id="543526"/>
    <lineage>
        <taxon>Archaea</taxon>
        <taxon>Methanobacteriati</taxon>
        <taxon>Methanobacteriota</taxon>
        <taxon>Stenosarchaea group</taxon>
        <taxon>Halobacteria</taxon>
        <taxon>Halobacteriales</taxon>
        <taxon>Natrialbaceae</taxon>
        <taxon>Haloterrigena</taxon>
    </lineage>
</organism>
<dbReference type="HOGENOM" id="CLU_187344_0_0_2"/>
<feature type="compositionally biased region" description="Polar residues" evidence="1">
    <location>
        <begin position="1"/>
        <end position="12"/>
    </location>
</feature>
<dbReference type="AlphaFoldDB" id="D2S374"/>